<keyword evidence="7" id="KW-1185">Reference proteome</keyword>
<evidence type="ECO:0000313" key="7">
    <source>
        <dbReference type="Proteomes" id="UP000823941"/>
    </source>
</evidence>
<evidence type="ECO:0000256" key="3">
    <source>
        <dbReference type="ARBA" id="ARBA00022825"/>
    </source>
</evidence>
<organism evidence="6 7">
    <name type="scientific">Plutella xylostella</name>
    <name type="common">Diamondback moth</name>
    <name type="synonym">Plutella maculipennis</name>
    <dbReference type="NCBI Taxonomy" id="51655"/>
    <lineage>
        <taxon>Eukaryota</taxon>
        <taxon>Metazoa</taxon>
        <taxon>Ecdysozoa</taxon>
        <taxon>Arthropoda</taxon>
        <taxon>Hexapoda</taxon>
        <taxon>Insecta</taxon>
        <taxon>Pterygota</taxon>
        <taxon>Neoptera</taxon>
        <taxon>Endopterygota</taxon>
        <taxon>Lepidoptera</taxon>
        <taxon>Glossata</taxon>
        <taxon>Ditrysia</taxon>
        <taxon>Yponomeutoidea</taxon>
        <taxon>Plutellidae</taxon>
        <taxon>Plutella</taxon>
    </lineage>
</organism>
<keyword evidence="2" id="KW-0378">Hydrolase</keyword>
<dbReference type="CDD" id="cd00190">
    <property type="entry name" value="Tryp_SPc"/>
    <property type="match status" value="1"/>
</dbReference>
<keyword evidence="3" id="KW-0720">Serine protease</keyword>
<dbReference type="PANTHER" id="PTHR24276">
    <property type="entry name" value="POLYSERASE-RELATED"/>
    <property type="match status" value="1"/>
</dbReference>
<name>A0ABQ7QL66_PLUXY</name>
<protein>
    <recommendedName>
        <fullName evidence="5">Peptidase S1 domain-containing protein</fullName>
    </recommendedName>
</protein>
<dbReference type="PANTHER" id="PTHR24276:SF91">
    <property type="entry name" value="AT26814P-RELATED"/>
    <property type="match status" value="1"/>
</dbReference>
<evidence type="ECO:0000259" key="5">
    <source>
        <dbReference type="PROSITE" id="PS50240"/>
    </source>
</evidence>
<dbReference type="InterPro" id="IPR050430">
    <property type="entry name" value="Peptidase_S1"/>
</dbReference>
<dbReference type="PROSITE" id="PS50240">
    <property type="entry name" value="TRYPSIN_DOM"/>
    <property type="match status" value="1"/>
</dbReference>
<proteinExistence type="predicted"/>
<dbReference type="InterPro" id="IPR043504">
    <property type="entry name" value="Peptidase_S1_PA_chymotrypsin"/>
</dbReference>
<reference evidence="6 7" key="1">
    <citation type="submission" date="2021-06" db="EMBL/GenBank/DDBJ databases">
        <title>A haploid diamondback moth (Plutella xylostella L.) genome assembly resolves 31 chromosomes and identifies a diamide resistance mutation.</title>
        <authorList>
            <person name="Ward C.M."/>
            <person name="Perry K.D."/>
            <person name="Baker G."/>
            <person name="Powis K."/>
            <person name="Heckel D.G."/>
            <person name="Baxter S.W."/>
        </authorList>
    </citation>
    <scope>NUCLEOTIDE SEQUENCE [LARGE SCALE GENOMIC DNA]</scope>
    <source>
        <strain evidence="6 7">LV</strain>
        <tissue evidence="6">Single pupa</tissue>
    </source>
</reference>
<dbReference type="SUPFAM" id="SSF50494">
    <property type="entry name" value="Trypsin-like serine proteases"/>
    <property type="match status" value="1"/>
</dbReference>
<keyword evidence="4" id="KW-1015">Disulfide bond</keyword>
<gene>
    <name evidence="6" type="ORF">JYU34_008547</name>
</gene>
<dbReference type="Gene3D" id="2.40.10.10">
    <property type="entry name" value="Trypsin-like serine proteases"/>
    <property type="match status" value="1"/>
</dbReference>
<sequence length="212" mass="22863">MRYAIILTVVIGVTFDKSCLPARSYRVRLGSASSVSGGTIFYVSSYVNHPDYNLASNEYDATVMRLARPVIFNDVMKSARIPASVFPIADGAELSVIGWGALSNVDPGPEILHEVQVNKINTTICAERYRALNEQLPEDEQVPEVTDTMLCSGILDVGGKDACQGDSGDPVILNDDIVVGIVSWGYNCAEPLYPGVNTRVSSVSSWIVENAS</sequence>
<accession>A0ABQ7QL66</accession>
<evidence type="ECO:0000256" key="2">
    <source>
        <dbReference type="ARBA" id="ARBA00022801"/>
    </source>
</evidence>
<dbReference type="InterPro" id="IPR001254">
    <property type="entry name" value="Trypsin_dom"/>
</dbReference>
<dbReference type="Pfam" id="PF00089">
    <property type="entry name" value="Trypsin"/>
    <property type="match status" value="1"/>
</dbReference>
<dbReference type="Proteomes" id="UP000823941">
    <property type="component" value="Chromosome 12"/>
</dbReference>
<evidence type="ECO:0000256" key="1">
    <source>
        <dbReference type="ARBA" id="ARBA00022670"/>
    </source>
</evidence>
<feature type="domain" description="Peptidase S1" evidence="5">
    <location>
        <begin position="19"/>
        <end position="212"/>
    </location>
</feature>
<keyword evidence="1" id="KW-0645">Protease</keyword>
<comment type="caution">
    <text evidence="6">The sequence shown here is derived from an EMBL/GenBank/DDBJ whole genome shotgun (WGS) entry which is preliminary data.</text>
</comment>
<dbReference type="SMART" id="SM00020">
    <property type="entry name" value="Tryp_SPc"/>
    <property type="match status" value="1"/>
</dbReference>
<evidence type="ECO:0000256" key="4">
    <source>
        <dbReference type="ARBA" id="ARBA00023157"/>
    </source>
</evidence>
<dbReference type="EMBL" id="JAHIBW010000012">
    <property type="protein sequence ID" value="KAG7305980.1"/>
    <property type="molecule type" value="Genomic_DNA"/>
</dbReference>
<evidence type="ECO:0000313" key="6">
    <source>
        <dbReference type="EMBL" id="KAG7305980.1"/>
    </source>
</evidence>
<dbReference type="InterPro" id="IPR009003">
    <property type="entry name" value="Peptidase_S1_PA"/>
</dbReference>